<dbReference type="PROSITE" id="PS50943">
    <property type="entry name" value="HTH_CROC1"/>
    <property type="match status" value="1"/>
</dbReference>
<dbReference type="Proteomes" id="UP001299235">
    <property type="component" value="Unassembled WGS sequence"/>
</dbReference>
<dbReference type="Pfam" id="PF01381">
    <property type="entry name" value="HTH_3"/>
    <property type="match status" value="1"/>
</dbReference>
<dbReference type="EMBL" id="JAJEQE010000053">
    <property type="protein sequence ID" value="MCC2150033.1"/>
    <property type="molecule type" value="Genomic_DNA"/>
</dbReference>
<sequence length="65" mass="7309">MKILLYDHIIQHDLTFRQVAELTGIPRSTVSDIANGKTSPTMNQMEKLAAGLQITISDLFESDYK</sequence>
<proteinExistence type="predicted"/>
<evidence type="ECO:0000259" key="1">
    <source>
        <dbReference type="PROSITE" id="PS50943"/>
    </source>
</evidence>
<dbReference type="RefSeq" id="WP_248835901.1">
    <property type="nucleotide sequence ID" value="NZ_JAJEQE010000053.1"/>
</dbReference>
<dbReference type="Gene3D" id="1.10.260.40">
    <property type="entry name" value="lambda repressor-like DNA-binding domains"/>
    <property type="match status" value="1"/>
</dbReference>
<evidence type="ECO:0000313" key="2">
    <source>
        <dbReference type="EMBL" id="MCC2150033.1"/>
    </source>
</evidence>
<protein>
    <submittedName>
        <fullName evidence="2">Helix-turn-helix domain-containing protein</fullName>
    </submittedName>
</protein>
<dbReference type="InterPro" id="IPR001387">
    <property type="entry name" value="Cro/C1-type_HTH"/>
</dbReference>
<gene>
    <name evidence="2" type="ORF">LKD42_12420</name>
</gene>
<accession>A0ABS8EZ17</accession>
<evidence type="ECO:0000313" key="3">
    <source>
        <dbReference type="Proteomes" id="UP001299235"/>
    </source>
</evidence>
<keyword evidence="3" id="KW-1185">Reference proteome</keyword>
<feature type="domain" description="HTH cro/C1-type" evidence="1">
    <location>
        <begin position="11"/>
        <end position="59"/>
    </location>
</feature>
<dbReference type="SUPFAM" id="SSF47413">
    <property type="entry name" value="lambda repressor-like DNA-binding domains"/>
    <property type="match status" value="1"/>
</dbReference>
<dbReference type="InterPro" id="IPR010982">
    <property type="entry name" value="Lambda_DNA-bd_dom_sf"/>
</dbReference>
<name>A0ABS8EZ17_9FIRM</name>
<comment type="caution">
    <text evidence="2">The sequence shown here is derived from an EMBL/GenBank/DDBJ whole genome shotgun (WGS) entry which is preliminary data.</text>
</comment>
<dbReference type="SMART" id="SM00530">
    <property type="entry name" value="HTH_XRE"/>
    <property type="match status" value="1"/>
</dbReference>
<reference evidence="2 3" key="1">
    <citation type="submission" date="2021-10" db="EMBL/GenBank/DDBJ databases">
        <title>Anaerobic single-cell dispensing facilitates the cultivation of human gut bacteria.</title>
        <authorList>
            <person name="Afrizal A."/>
        </authorList>
    </citation>
    <scope>NUCLEOTIDE SEQUENCE [LARGE SCALE GENOMIC DNA]</scope>
    <source>
        <strain evidence="2 3">CLA-AA-H246</strain>
    </source>
</reference>
<organism evidence="2 3">
    <name type="scientific">Hominisplanchenecus faecis</name>
    <dbReference type="NCBI Taxonomy" id="2885351"/>
    <lineage>
        <taxon>Bacteria</taxon>
        <taxon>Bacillati</taxon>
        <taxon>Bacillota</taxon>
        <taxon>Clostridia</taxon>
        <taxon>Lachnospirales</taxon>
        <taxon>Lachnospiraceae</taxon>
        <taxon>Hominisplanchenecus</taxon>
    </lineage>
</organism>
<dbReference type="CDD" id="cd00093">
    <property type="entry name" value="HTH_XRE"/>
    <property type="match status" value="1"/>
</dbReference>